<name>A0A6A6VN48_9PLEO</name>
<keyword evidence="3" id="KW-1185">Reference proteome</keyword>
<dbReference type="AlphaFoldDB" id="A0A6A6VN48"/>
<evidence type="ECO:0008006" key="4">
    <source>
        <dbReference type="Google" id="ProtNLM"/>
    </source>
</evidence>
<evidence type="ECO:0000313" key="3">
    <source>
        <dbReference type="Proteomes" id="UP000799440"/>
    </source>
</evidence>
<dbReference type="Proteomes" id="UP000799440">
    <property type="component" value="Unassembled WGS sequence"/>
</dbReference>
<accession>A0A6A6VN48</accession>
<reference evidence="2" key="1">
    <citation type="journal article" date="2020" name="Stud. Mycol.">
        <title>101 Dothideomycetes genomes: a test case for predicting lifestyles and emergence of pathogens.</title>
        <authorList>
            <person name="Haridas S."/>
            <person name="Albert R."/>
            <person name="Binder M."/>
            <person name="Bloem J."/>
            <person name="Labutti K."/>
            <person name="Salamov A."/>
            <person name="Andreopoulos B."/>
            <person name="Baker S."/>
            <person name="Barry K."/>
            <person name="Bills G."/>
            <person name="Bluhm B."/>
            <person name="Cannon C."/>
            <person name="Castanera R."/>
            <person name="Culley D."/>
            <person name="Daum C."/>
            <person name="Ezra D."/>
            <person name="Gonzalez J."/>
            <person name="Henrissat B."/>
            <person name="Kuo A."/>
            <person name="Liang C."/>
            <person name="Lipzen A."/>
            <person name="Lutzoni F."/>
            <person name="Magnuson J."/>
            <person name="Mondo S."/>
            <person name="Nolan M."/>
            <person name="Ohm R."/>
            <person name="Pangilinan J."/>
            <person name="Park H.-J."/>
            <person name="Ramirez L."/>
            <person name="Alfaro M."/>
            <person name="Sun H."/>
            <person name="Tritt A."/>
            <person name="Yoshinaga Y."/>
            <person name="Zwiers L.-H."/>
            <person name="Turgeon B."/>
            <person name="Goodwin S."/>
            <person name="Spatafora J."/>
            <person name="Crous P."/>
            <person name="Grigoriev I."/>
        </authorList>
    </citation>
    <scope>NUCLEOTIDE SEQUENCE</scope>
    <source>
        <strain evidence="2">CBS 119925</strain>
    </source>
</reference>
<evidence type="ECO:0000313" key="2">
    <source>
        <dbReference type="EMBL" id="KAF2752042.1"/>
    </source>
</evidence>
<organism evidence="2 3">
    <name type="scientific">Sporormia fimetaria CBS 119925</name>
    <dbReference type="NCBI Taxonomy" id="1340428"/>
    <lineage>
        <taxon>Eukaryota</taxon>
        <taxon>Fungi</taxon>
        <taxon>Dikarya</taxon>
        <taxon>Ascomycota</taxon>
        <taxon>Pezizomycotina</taxon>
        <taxon>Dothideomycetes</taxon>
        <taxon>Pleosporomycetidae</taxon>
        <taxon>Pleosporales</taxon>
        <taxon>Sporormiaceae</taxon>
        <taxon>Sporormia</taxon>
    </lineage>
</organism>
<dbReference type="EMBL" id="MU006561">
    <property type="protein sequence ID" value="KAF2752042.1"/>
    <property type="molecule type" value="Genomic_DNA"/>
</dbReference>
<gene>
    <name evidence="2" type="ORF">M011DRAFT_14120</name>
</gene>
<feature type="signal peptide" evidence="1">
    <location>
        <begin position="1"/>
        <end position="23"/>
    </location>
</feature>
<protein>
    <recommendedName>
        <fullName evidence="4">Ricin B lectin domain-containing protein</fullName>
    </recommendedName>
</protein>
<keyword evidence="1" id="KW-0732">Signal</keyword>
<feature type="chain" id="PRO_5025649015" description="Ricin B lectin domain-containing protein" evidence="1">
    <location>
        <begin position="24"/>
        <end position="172"/>
    </location>
</feature>
<proteinExistence type="predicted"/>
<sequence length="172" mass="19597">MRILGRPCLYCFRALSLLIFVCSSRTQLSKRQACMRNDGKRKDASTPRAQKKKDEKTCIRKQCLAARRGVNGGVLYCLHDNKATLLSIGVDGESKCIKHTYSHVDQPIWHLEEVRDIFALIPSREQHMLNQRCVCLIHVQDARPLRLRAGLPHPCSLHILAPSLADQRENTE</sequence>
<evidence type="ECO:0000256" key="1">
    <source>
        <dbReference type="SAM" id="SignalP"/>
    </source>
</evidence>